<keyword evidence="1" id="KW-0812">Transmembrane</keyword>
<feature type="transmembrane region" description="Helical" evidence="1">
    <location>
        <begin position="6"/>
        <end position="27"/>
    </location>
</feature>
<feature type="transmembrane region" description="Helical" evidence="1">
    <location>
        <begin position="87"/>
        <end position="106"/>
    </location>
</feature>
<keyword evidence="1" id="KW-0472">Membrane</keyword>
<dbReference type="EMBL" id="CP064030">
    <property type="protein sequence ID" value="QRN55774.1"/>
    <property type="molecule type" value="Genomic_DNA"/>
</dbReference>
<evidence type="ECO:0000313" key="2">
    <source>
        <dbReference type="EMBL" id="QRN55774.1"/>
    </source>
</evidence>
<gene>
    <name evidence="2" type="ORF">ISN74_04245</name>
</gene>
<keyword evidence="3" id="KW-1185">Reference proteome</keyword>
<keyword evidence="1" id="KW-1133">Transmembrane helix</keyword>
<dbReference type="Proteomes" id="UP000663181">
    <property type="component" value="Chromosome"/>
</dbReference>
<organism evidence="2 3">
    <name type="scientific">Dyella caseinilytica</name>
    <dbReference type="NCBI Taxonomy" id="1849581"/>
    <lineage>
        <taxon>Bacteria</taxon>
        <taxon>Pseudomonadati</taxon>
        <taxon>Pseudomonadota</taxon>
        <taxon>Gammaproteobacteria</taxon>
        <taxon>Lysobacterales</taxon>
        <taxon>Rhodanobacteraceae</taxon>
        <taxon>Dyella</taxon>
    </lineage>
</organism>
<protein>
    <submittedName>
        <fullName evidence="2">Uncharacterized protein</fullName>
    </submittedName>
</protein>
<proteinExistence type="predicted"/>
<evidence type="ECO:0000256" key="1">
    <source>
        <dbReference type="SAM" id="Phobius"/>
    </source>
</evidence>
<reference evidence="2 3" key="1">
    <citation type="submission" date="2020-10" db="EMBL/GenBank/DDBJ databases">
        <title>Phylogeny of dyella-like bacteria.</title>
        <authorList>
            <person name="Fu J."/>
        </authorList>
    </citation>
    <scope>NUCLEOTIDE SEQUENCE [LARGE SCALE GENOMIC DNA]</scope>
    <source>
        <strain evidence="2 3">DHOB09</strain>
    </source>
</reference>
<accession>A0ABX7GZ76</accession>
<feature type="transmembrane region" description="Helical" evidence="1">
    <location>
        <begin position="60"/>
        <end position="81"/>
    </location>
</feature>
<name>A0ABX7GZ76_9GAMM</name>
<evidence type="ECO:0000313" key="3">
    <source>
        <dbReference type="Proteomes" id="UP000663181"/>
    </source>
</evidence>
<sequence>MDDLHLVPIVLFVCVTFCITYVIRLLVDARIRLKMLESSSKELIESIVQREQHLRRMASLRWGIVLAAEALAFGAIQYAGWTTVTPGVVALLIGAFGFGSLIFFAVSRRLG</sequence>